<protein>
    <submittedName>
        <fullName evidence="6">SDR family NAD(P)-dependent oxidoreductase</fullName>
    </submittedName>
</protein>
<evidence type="ECO:0000256" key="3">
    <source>
        <dbReference type="RuleBase" id="RU000363"/>
    </source>
</evidence>
<dbReference type="InterPro" id="IPR002347">
    <property type="entry name" value="SDR_fam"/>
</dbReference>
<dbReference type="PRINTS" id="PR00080">
    <property type="entry name" value="SDRFAMILY"/>
</dbReference>
<comment type="similarity">
    <text evidence="1 3">Belongs to the short-chain dehydrogenases/reductases (SDR) family.</text>
</comment>
<keyword evidence="5" id="KW-0812">Transmembrane</keyword>
<dbReference type="AlphaFoldDB" id="A0A3M9N495"/>
<keyword evidence="5" id="KW-0472">Membrane</keyword>
<evidence type="ECO:0000256" key="5">
    <source>
        <dbReference type="SAM" id="Phobius"/>
    </source>
</evidence>
<evidence type="ECO:0000313" key="6">
    <source>
        <dbReference type="EMBL" id="RNI32033.1"/>
    </source>
</evidence>
<feature type="region of interest" description="Disordered" evidence="4">
    <location>
        <begin position="271"/>
        <end position="293"/>
    </location>
</feature>
<dbReference type="PROSITE" id="PS00061">
    <property type="entry name" value="ADH_SHORT"/>
    <property type="match status" value="1"/>
</dbReference>
<dbReference type="Pfam" id="PF00106">
    <property type="entry name" value="adh_short"/>
    <property type="match status" value="1"/>
</dbReference>
<dbReference type="Proteomes" id="UP000271010">
    <property type="component" value="Unassembled WGS sequence"/>
</dbReference>
<evidence type="ECO:0000256" key="2">
    <source>
        <dbReference type="ARBA" id="ARBA00023002"/>
    </source>
</evidence>
<feature type="transmembrane region" description="Helical" evidence="5">
    <location>
        <begin position="12"/>
        <end position="31"/>
    </location>
</feature>
<dbReference type="SUPFAM" id="SSF51735">
    <property type="entry name" value="NAD(P)-binding Rossmann-fold domains"/>
    <property type="match status" value="1"/>
</dbReference>
<dbReference type="InterPro" id="IPR036291">
    <property type="entry name" value="NAD(P)-bd_dom_sf"/>
</dbReference>
<dbReference type="EMBL" id="RJJE01000003">
    <property type="protein sequence ID" value="RNI32033.1"/>
    <property type="molecule type" value="Genomic_DNA"/>
</dbReference>
<sequence>MKYALKPLHEQVIVITGASSGIGMATALAAAKKGAKVILAARNREALVEVEQQIRNEGGQAFHCVADVGRKEEVQWIVDVAVQECGGFDTWVNDAGVSIYGRLDEVTDEDNRRLFDTNFWGMVYGSLAAAQHLKSKGGAIINVGSEVSDIAIPLQGMYAASKHAVKGFTDALRVELMEDKAPVSVTLIKPAGIDTPYPEHAKNYTDKALTLPAPVYTPEEVANAILEAAVHPYRDIMVGGGGKAMSALNKRFPGVMDWISSKVMSQEQVEEGAPVNREGSLHQPSTGGKVRGNHKGYVMKTSLYTRAKTNPVKTSVIALAAGAAVVAFMNNNKKNGHK</sequence>
<dbReference type="PANTHER" id="PTHR44196">
    <property type="entry name" value="DEHYDROGENASE/REDUCTASE SDR FAMILY MEMBER 7B"/>
    <property type="match status" value="1"/>
</dbReference>
<dbReference type="PANTHER" id="PTHR44196:SF1">
    <property type="entry name" value="DEHYDROGENASE_REDUCTASE SDR FAMILY MEMBER 7B"/>
    <property type="match status" value="1"/>
</dbReference>
<keyword evidence="7" id="KW-1185">Reference proteome</keyword>
<dbReference type="Gene3D" id="3.40.50.720">
    <property type="entry name" value="NAD(P)-binding Rossmann-like Domain"/>
    <property type="match status" value="1"/>
</dbReference>
<evidence type="ECO:0000256" key="4">
    <source>
        <dbReference type="SAM" id="MobiDB-lite"/>
    </source>
</evidence>
<dbReference type="GO" id="GO:0016491">
    <property type="term" value="F:oxidoreductase activity"/>
    <property type="evidence" value="ECO:0007669"/>
    <property type="project" value="UniProtKB-KW"/>
</dbReference>
<proteinExistence type="inferred from homology"/>
<accession>A0A3M9N495</accession>
<dbReference type="RefSeq" id="WP_123132170.1">
    <property type="nucleotide sequence ID" value="NZ_RJJE01000003.1"/>
</dbReference>
<dbReference type="InterPro" id="IPR020904">
    <property type="entry name" value="Sc_DH/Rdtase_CS"/>
</dbReference>
<dbReference type="GO" id="GO:0016020">
    <property type="term" value="C:membrane"/>
    <property type="evidence" value="ECO:0007669"/>
    <property type="project" value="TreeGrafter"/>
</dbReference>
<dbReference type="OrthoDB" id="9775296at2"/>
<dbReference type="PRINTS" id="PR00081">
    <property type="entry name" value="GDHRDH"/>
</dbReference>
<keyword evidence="5" id="KW-1133">Transmembrane helix</keyword>
<evidence type="ECO:0000256" key="1">
    <source>
        <dbReference type="ARBA" id="ARBA00006484"/>
    </source>
</evidence>
<evidence type="ECO:0000313" key="7">
    <source>
        <dbReference type="Proteomes" id="UP000271010"/>
    </source>
</evidence>
<reference evidence="6 7" key="1">
    <citation type="submission" date="2018-11" db="EMBL/GenBank/DDBJ databases">
        <title>Rufibacter latericius sp. nov., isolated from water in Baiyang Lake.</title>
        <authorList>
            <person name="Yang Y."/>
        </authorList>
    </citation>
    <scope>NUCLEOTIDE SEQUENCE [LARGE SCALE GENOMIC DNA]</scope>
    <source>
        <strain evidence="6 7">MCC P1</strain>
    </source>
</reference>
<dbReference type="NCBIfam" id="NF005495">
    <property type="entry name" value="PRK07109.1"/>
    <property type="match status" value="1"/>
</dbReference>
<gene>
    <name evidence="6" type="ORF">EFA69_05915</name>
</gene>
<comment type="caution">
    <text evidence="6">The sequence shown here is derived from an EMBL/GenBank/DDBJ whole genome shotgun (WGS) entry which is preliminary data.</text>
</comment>
<name>A0A3M9N495_9BACT</name>
<organism evidence="6 7">
    <name type="scientific">Rufibacter immobilis</name>
    <dbReference type="NCBI Taxonomy" id="1348778"/>
    <lineage>
        <taxon>Bacteria</taxon>
        <taxon>Pseudomonadati</taxon>
        <taxon>Bacteroidota</taxon>
        <taxon>Cytophagia</taxon>
        <taxon>Cytophagales</taxon>
        <taxon>Hymenobacteraceae</taxon>
        <taxon>Rufibacter</taxon>
    </lineage>
</organism>
<keyword evidence="2" id="KW-0560">Oxidoreductase</keyword>